<dbReference type="PROSITE" id="PS50931">
    <property type="entry name" value="HTH_LYSR"/>
    <property type="match status" value="1"/>
</dbReference>
<keyword evidence="2" id="KW-0805">Transcription regulation</keyword>
<dbReference type="Pfam" id="PF00126">
    <property type="entry name" value="HTH_1"/>
    <property type="match status" value="1"/>
</dbReference>
<feature type="domain" description="HTH lysR-type" evidence="5">
    <location>
        <begin position="1"/>
        <end position="58"/>
    </location>
</feature>
<dbReference type="GO" id="GO:0003700">
    <property type="term" value="F:DNA-binding transcription factor activity"/>
    <property type="evidence" value="ECO:0007669"/>
    <property type="project" value="InterPro"/>
</dbReference>
<reference evidence="6 7" key="1">
    <citation type="submission" date="2019-12" db="EMBL/GenBank/DDBJ databases">
        <authorList>
            <person name="Li M."/>
        </authorList>
    </citation>
    <scope>NUCLEOTIDE SEQUENCE [LARGE SCALE GENOMIC DNA]</scope>
    <source>
        <strain evidence="6 7">GBMRC 2046</strain>
    </source>
</reference>
<dbReference type="GO" id="GO:0032993">
    <property type="term" value="C:protein-DNA complex"/>
    <property type="evidence" value="ECO:0007669"/>
    <property type="project" value="TreeGrafter"/>
</dbReference>
<name>A0A7X3LSR6_9HYPH</name>
<dbReference type="Gene3D" id="1.10.10.10">
    <property type="entry name" value="Winged helix-like DNA-binding domain superfamily/Winged helix DNA-binding domain"/>
    <property type="match status" value="1"/>
</dbReference>
<dbReference type="PANTHER" id="PTHR30346">
    <property type="entry name" value="TRANSCRIPTIONAL DUAL REGULATOR HCAR-RELATED"/>
    <property type="match status" value="1"/>
</dbReference>
<dbReference type="SUPFAM" id="SSF46785">
    <property type="entry name" value="Winged helix' DNA-binding domain"/>
    <property type="match status" value="1"/>
</dbReference>
<gene>
    <name evidence="6" type="ORF">GR183_05815</name>
</gene>
<dbReference type="GO" id="GO:0003677">
    <property type="term" value="F:DNA binding"/>
    <property type="evidence" value="ECO:0007669"/>
    <property type="project" value="UniProtKB-KW"/>
</dbReference>
<dbReference type="InterPro" id="IPR000847">
    <property type="entry name" value="LysR_HTH_N"/>
</dbReference>
<dbReference type="Proteomes" id="UP000433101">
    <property type="component" value="Unassembled WGS sequence"/>
</dbReference>
<dbReference type="CDD" id="cd08427">
    <property type="entry name" value="PBP2_LTTR_like_2"/>
    <property type="match status" value="1"/>
</dbReference>
<organism evidence="6 7">
    <name type="scientific">Stappia sediminis</name>
    <dbReference type="NCBI Taxonomy" id="2692190"/>
    <lineage>
        <taxon>Bacteria</taxon>
        <taxon>Pseudomonadati</taxon>
        <taxon>Pseudomonadota</taxon>
        <taxon>Alphaproteobacteria</taxon>
        <taxon>Hyphomicrobiales</taxon>
        <taxon>Stappiaceae</taxon>
        <taxon>Stappia</taxon>
    </lineage>
</organism>
<evidence type="ECO:0000259" key="5">
    <source>
        <dbReference type="PROSITE" id="PS50931"/>
    </source>
</evidence>
<protein>
    <submittedName>
        <fullName evidence="6">LysR family transcriptional regulator</fullName>
    </submittedName>
</protein>
<evidence type="ECO:0000256" key="1">
    <source>
        <dbReference type="ARBA" id="ARBA00009437"/>
    </source>
</evidence>
<dbReference type="SUPFAM" id="SSF53850">
    <property type="entry name" value="Periplasmic binding protein-like II"/>
    <property type="match status" value="1"/>
</dbReference>
<comment type="similarity">
    <text evidence="1">Belongs to the LysR transcriptional regulatory family.</text>
</comment>
<dbReference type="InterPro" id="IPR036390">
    <property type="entry name" value="WH_DNA-bd_sf"/>
</dbReference>
<dbReference type="EMBL" id="WUMV01000002">
    <property type="protein sequence ID" value="MXN64414.1"/>
    <property type="molecule type" value="Genomic_DNA"/>
</dbReference>
<sequence length="290" mass="31676">MDTRFLESFVVIADCGSIAEASRRLNVTPAALAQRLRALEKDLGHKLVERAGRTVRPTASGMAVLRHARPLIEGVRDLQAIAANDEPAGRLRIGATATAMTGLIPEIVAGLRKRHSRIEFFLRPDSSVNLYHGVLAGELDAAVIVRPHFAIPKSIGWLALRREPLVLIAPAGTRLNDPHGVLSEQIFIRYDRNQWGGQIIDRYLRTHKLAVREWLELDALDAIAALVGRGLGVAIVPDWAPPWPEGLPLEKKILSDGEAREVGILWNSSTAQIAAVNAFVDFCAGQKNAL</sequence>
<dbReference type="InterPro" id="IPR005119">
    <property type="entry name" value="LysR_subst-bd"/>
</dbReference>
<keyword evidence="4" id="KW-0804">Transcription</keyword>
<proteinExistence type="inferred from homology"/>
<dbReference type="PANTHER" id="PTHR30346:SF28">
    <property type="entry name" value="HTH-TYPE TRANSCRIPTIONAL REGULATOR CYNR"/>
    <property type="match status" value="1"/>
</dbReference>
<evidence type="ECO:0000313" key="6">
    <source>
        <dbReference type="EMBL" id="MXN64414.1"/>
    </source>
</evidence>
<evidence type="ECO:0000256" key="2">
    <source>
        <dbReference type="ARBA" id="ARBA00023015"/>
    </source>
</evidence>
<evidence type="ECO:0000313" key="7">
    <source>
        <dbReference type="Proteomes" id="UP000433101"/>
    </source>
</evidence>
<evidence type="ECO:0000256" key="4">
    <source>
        <dbReference type="ARBA" id="ARBA00023163"/>
    </source>
</evidence>
<dbReference type="InterPro" id="IPR036388">
    <property type="entry name" value="WH-like_DNA-bd_sf"/>
</dbReference>
<evidence type="ECO:0000256" key="3">
    <source>
        <dbReference type="ARBA" id="ARBA00023125"/>
    </source>
</evidence>
<dbReference type="Gene3D" id="3.40.190.290">
    <property type="match status" value="1"/>
</dbReference>
<keyword evidence="7" id="KW-1185">Reference proteome</keyword>
<dbReference type="Pfam" id="PF03466">
    <property type="entry name" value="LysR_substrate"/>
    <property type="match status" value="1"/>
</dbReference>
<keyword evidence="3" id="KW-0238">DNA-binding</keyword>
<comment type="caution">
    <text evidence="6">The sequence shown here is derived from an EMBL/GenBank/DDBJ whole genome shotgun (WGS) entry which is preliminary data.</text>
</comment>
<dbReference type="AlphaFoldDB" id="A0A7X3LSR6"/>
<dbReference type="RefSeq" id="WP_160774639.1">
    <property type="nucleotide sequence ID" value="NZ_WUMV01000002.1"/>
</dbReference>
<accession>A0A7X3LSR6</accession>